<dbReference type="EMBL" id="DF238840">
    <property type="protein sequence ID" value="GAF25226.1"/>
    <property type="molecule type" value="Genomic_DNA"/>
</dbReference>
<dbReference type="GO" id="GO:0019324">
    <property type="term" value="P:L-lyxose metabolic process"/>
    <property type="evidence" value="ECO:0007669"/>
    <property type="project" value="TreeGrafter"/>
</dbReference>
<dbReference type="GO" id="GO:0046872">
    <property type="term" value="F:metal ion binding"/>
    <property type="evidence" value="ECO:0007669"/>
    <property type="project" value="UniProtKB-KW"/>
</dbReference>
<gene>
    <name evidence="11" type="ORF">MTY_0556</name>
</gene>
<dbReference type="Pfam" id="PF01261">
    <property type="entry name" value="AP_endonuc_2"/>
    <property type="match status" value="1"/>
</dbReference>
<dbReference type="InterPro" id="IPR013022">
    <property type="entry name" value="Xyl_isomerase-like_TIM-brl"/>
</dbReference>
<dbReference type="Proteomes" id="UP000063718">
    <property type="component" value="Unassembled WGS sequence"/>
</dbReference>
<keyword evidence="6 8" id="KW-0413">Isomerase</keyword>
<comment type="catalytic activity">
    <reaction evidence="8">
        <text>alpha-D-xylose = alpha-D-xylulofuranose</text>
        <dbReference type="Rhea" id="RHEA:22816"/>
        <dbReference type="ChEBI" id="CHEBI:28518"/>
        <dbReference type="ChEBI" id="CHEBI:188998"/>
        <dbReference type="EC" id="5.3.1.5"/>
    </reaction>
</comment>
<dbReference type="PANTHER" id="PTHR30268:SF0">
    <property type="entry name" value="L-RHAMNOSE ISOMERASE"/>
    <property type="match status" value="1"/>
</dbReference>
<protein>
    <recommendedName>
        <fullName evidence="2 8">Xylose isomerase</fullName>
        <ecNumber evidence="8">5.3.1.5</ecNumber>
    </recommendedName>
</protein>
<dbReference type="AlphaFoldDB" id="A0A0S6U8C9"/>
<dbReference type="Gene3D" id="3.20.20.150">
    <property type="entry name" value="Divalent-metal-dependent TIM barrel enzymes"/>
    <property type="match status" value="1"/>
</dbReference>
<accession>A0A0S6U8C9</accession>
<dbReference type="InterPro" id="IPR050337">
    <property type="entry name" value="L-rhamnose_isomerase"/>
</dbReference>
<feature type="domain" description="Xylose isomerase-like TIM barrel" evidence="10">
    <location>
        <begin position="60"/>
        <end position="330"/>
    </location>
</feature>
<keyword evidence="7 8" id="KW-0119">Carbohydrate metabolism</keyword>
<keyword evidence="5" id="KW-0464">Manganese</keyword>
<comment type="subcellular location">
    <subcellularLocation>
        <location evidence="1 9">Cytoplasm</location>
    </subcellularLocation>
</comment>
<dbReference type="SUPFAM" id="SSF51658">
    <property type="entry name" value="Xylose isomerase-like"/>
    <property type="match status" value="1"/>
</dbReference>
<evidence type="ECO:0000256" key="6">
    <source>
        <dbReference type="ARBA" id="ARBA00023235"/>
    </source>
</evidence>
<evidence type="ECO:0000256" key="8">
    <source>
        <dbReference type="RuleBase" id="RU000609"/>
    </source>
</evidence>
<evidence type="ECO:0000256" key="3">
    <source>
        <dbReference type="ARBA" id="ARBA00022490"/>
    </source>
</evidence>
<evidence type="ECO:0000256" key="1">
    <source>
        <dbReference type="ARBA" id="ARBA00004496"/>
    </source>
</evidence>
<sequence length="380" mass="43227">MQDLSYQATRRSPEELIRHLQNFELNLRFSAGIWFFSGSNSRFHTRYGQEMSIEERLEKFASLKEYGLEGIEAHYPNEINEHNLPLYKDFCRDTGMKVVTVVPNLFYEEQYCYGSLSSPLPAARQSAIQRVKETLEINKELGTEFMVVWPGIDGYENPFGIDFSEMRRRFAAGLAEAMDAVPGIRVAMEPKPYEPRGRIIYGTTPEGILLAEKVEGLLQNPVNKELLQQGYTLLGLNPEIGHVIMGYEDLPYALSLPLEYGRLVHTHWNSQPLGNYDQDLNVGVIAPEQAEAALYVLKMHGYQGWFGLDINPERMPVERAVINSMDAIRAMNDRINNLDHELVVACVQDPERYAGYLEALLIRARARNPEILSPLSLQGV</sequence>
<evidence type="ECO:0000313" key="11">
    <source>
        <dbReference type="EMBL" id="GAF25226.1"/>
    </source>
</evidence>
<evidence type="ECO:0000256" key="7">
    <source>
        <dbReference type="ARBA" id="ARBA00023277"/>
    </source>
</evidence>
<dbReference type="GO" id="GO:0019301">
    <property type="term" value="P:rhamnose catabolic process"/>
    <property type="evidence" value="ECO:0007669"/>
    <property type="project" value="TreeGrafter"/>
</dbReference>
<dbReference type="EC" id="5.3.1.5" evidence="8"/>
<dbReference type="GO" id="GO:0042732">
    <property type="term" value="P:D-xylose metabolic process"/>
    <property type="evidence" value="ECO:0007669"/>
    <property type="project" value="UniProtKB-KW"/>
</dbReference>
<evidence type="ECO:0000256" key="4">
    <source>
        <dbReference type="ARBA" id="ARBA00022723"/>
    </source>
</evidence>
<dbReference type="GO" id="GO:0005737">
    <property type="term" value="C:cytoplasm"/>
    <property type="evidence" value="ECO:0007669"/>
    <property type="project" value="UniProtKB-SubCell"/>
</dbReference>
<keyword evidence="3" id="KW-0963">Cytoplasm</keyword>
<evidence type="ECO:0000256" key="5">
    <source>
        <dbReference type="ARBA" id="ARBA00023211"/>
    </source>
</evidence>
<comment type="similarity">
    <text evidence="8">Belongs to the xylose isomerase family.</text>
</comment>
<organism evidence="11">
    <name type="scientific">Moorella thermoacetica Y72</name>
    <dbReference type="NCBI Taxonomy" id="1325331"/>
    <lineage>
        <taxon>Bacteria</taxon>
        <taxon>Bacillati</taxon>
        <taxon>Bacillota</taxon>
        <taxon>Clostridia</taxon>
        <taxon>Neomoorellales</taxon>
        <taxon>Neomoorellaceae</taxon>
        <taxon>Neomoorella</taxon>
    </lineage>
</organism>
<dbReference type="GO" id="GO:0008740">
    <property type="term" value="F:L-rhamnose isomerase activity"/>
    <property type="evidence" value="ECO:0007669"/>
    <property type="project" value="TreeGrafter"/>
</dbReference>
<evidence type="ECO:0000259" key="10">
    <source>
        <dbReference type="Pfam" id="PF01261"/>
    </source>
</evidence>
<keyword evidence="8" id="KW-0859">Xylose metabolism</keyword>
<keyword evidence="4 8" id="KW-0479">Metal-binding</keyword>
<dbReference type="PANTHER" id="PTHR30268">
    <property type="entry name" value="L-RHAMNOSE ISOMERASE"/>
    <property type="match status" value="1"/>
</dbReference>
<evidence type="ECO:0000256" key="9">
    <source>
        <dbReference type="RuleBase" id="RU000610"/>
    </source>
</evidence>
<dbReference type="PRINTS" id="PR00688">
    <property type="entry name" value="XYLOSISMRASE"/>
</dbReference>
<dbReference type="GO" id="GO:0009045">
    <property type="term" value="F:xylose isomerase activity"/>
    <property type="evidence" value="ECO:0007669"/>
    <property type="project" value="UniProtKB-EC"/>
</dbReference>
<comment type="subunit">
    <text evidence="9">Homotetramer.</text>
</comment>
<dbReference type="InterPro" id="IPR001998">
    <property type="entry name" value="Xylose_isomerase"/>
</dbReference>
<reference evidence="11" key="1">
    <citation type="journal article" date="2014" name="Gene">
        <title>Genome-guided analysis of transformation efficiency and carbon dioxide assimilation by Moorella thermoacetica Y72.</title>
        <authorList>
            <person name="Tsukahara K."/>
            <person name="Kita A."/>
            <person name="Nakashimada Y."/>
            <person name="Hoshino T."/>
            <person name="Murakami K."/>
        </authorList>
    </citation>
    <scope>NUCLEOTIDE SEQUENCE [LARGE SCALE GENOMIC DNA]</scope>
    <source>
        <strain evidence="11">Y72</strain>
    </source>
</reference>
<name>A0A0S6U8C9_NEOTH</name>
<evidence type="ECO:0000256" key="2">
    <source>
        <dbReference type="ARBA" id="ARBA00018232"/>
    </source>
</evidence>
<dbReference type="PROSITE" id="PS51415">
    <property type="entry name" value="XYLOSE_ISOMERASE"/>
    <property type="match status" value="1"/>
</dbReference>
<proteinExistence type="inferred from homology"/>
<dbReference type="RefSeq" id="WP_025773265.1">
    <property type="nucleotide sequence ID" value="NZ_DF238840.1"/>
</dbReference>
<dbReference type="InterPro" id="IPR036237">
    <property type="entry name" value="Xyl_isomerase-like_sf"/>
</dbReference>